<accession>A0A1J6EMB6</accession>
<dbReference type="NCBIfam" id="NF009300">
    <property type="entry name" value="PRK12657.1"/>
    <property type="match status" value="1"/>
</dbReference>
<reference evidence="9 10" key="1">
    <citation type="submission" date="2022-06" db="EMBL/GenBank/DDBJ databases">
        <title>Staphylococcus hominis ShoR14 genome sequence.</title>
        <authorList>
            <person name="Yeo C.C."/>
            <person name="Chew C.H."/>
            <person name="Che Hamzah A.M."/>
            <person name="Al-Trad E.I."/>
        </authorList>
    </citation>
    <scope>NUCLEOTIDE SEQUENCE [LARGE SCALE GENOMIC DNA]</scope>
    <source>
        <strain evidence="9 10">ShoR14</strain>
    </source>
</reference>
<organism evidence="9 10">
    <name type="scientific">Staphylococcus hominis</name>
    <dbReference type="NCBI Taxonomy" id="1290"/>
    <lineage>
        <taxon>Bacteria</taxon>
        <taxon>Bacillati</taxon>
        <taxon>Bacillota</taxon>
        <taxon>Bacilli</taxon>
        <taxon>Bacillales</taxon>
        <taxon>Staphylococcaceae</taxon>
        <taxon>Staphylococcus</taxon>
    </lineage>
</organism>
<sequence>MIQAMTNFFSTGALILFGIAFIIGLFRLIKGPTTADRVVAFDAASAVIMCIVGVVSVIYDTDAYLDSIMLIAIISFVSSVSISRFIGGGRVFNGTHKKRH</sequence>
<dbReference type="PIRSF" id="PIRSF028784">
    <property type="entry name" value="MrpF"/>
    <property type="match status" value="1"/>
</dbReference>
<evidence type="ECO:0000256" key="1">
    <source>
        <dbReference type="ARBA" id="ARBA00004651"/>
    </source>
</evidence>
<proteinExistence type="inferred from homology"/>
<keyword evidence="4 8" id="KW-1003">Cell membrane</keyword>
<dbReference type="GO" id="GO:0005886">
    <property type="term" value="C:plasma membrane"/>
    <property type="evidence" value="ECO:0007669"/>
    <property type="project" value="UniProtKB-SubCell"/>
</dbReference>
<dbReference type="eggNOG" id="COG2212">
    <property type="taxonomic scope" value="Bacteria"/>
</dbReference>
<name>A0A1J6EMB6_STAHO</name>
<dbReference type="RefSeq" id="WP_017176022.1">
    <property type="nucleotide sequence ID" value="NZ_CAXOIK010000009.1"/>
</dbReference>
<evidence type="ECO:0000256" key="8">
    <source>
        <dbReference type="PIRNR" id="PIRNR028784"/>
    </source>
</evidence>
<evidence type="ECO:0000256" key="7">
    <source>
        <dbReference type="ARBA" id="ARBA00023136"/>
    </source>
</evidence>
<evidence type="ECO:0000313" key="10">
    <source>
        <dbReference type="Proteomes" id="UP000665944"/>
    </source>
</evidence>
<evidence type="ECO:0000256" key="6">
    <source>
        <dbReference type="ARBA" id="ARBA00022989"/>
    </source>
</evidence>
<keyword evidence="7 8" id="KW-0472">Membrane</keyword>
<keyword evidence="3 8" id="KW-0813">Transport</keyword>
<dbReference type="Proteomes" id="UP000665944">
    <property type="component" value="Unassembled WGS sequence"/>
</dbReference>
<keyword evidence="8" id="KW-0406">Ion transport</keyword>
<evidence type="ECO:0000256" key="3">
    <source>
        <dbReference type="ARBA" id="ARBA00022448"/>
    </source>
</evidence>
<dbReference type="GO" id="GO:0015385">
    <property type="term" value="F:sodium:proton antiporter activity"/>
    <property type="evidence" value="ECO:0007669"/>
    <property type="project" value="TreeGrafter"/>
</dbReference>
<evidence type="ECO:0000313" key="9">
    <source>
        <dbReference type="EMBL" id="MCM5671999.1"/>
    </source>
</evidence>
<dbReference type="PANTHER" id="PTHR34702:SF1">
    <property type="entry name" value="NA(+)_H(+) ANTIPORTER SUBUNIT F"/>
    <property type="match status" value="1"/>
</dbReference>
<comment type="caution">
    <text evidence="9">The sequence shown here is derived from an EMBL/GenBank/DDBJ whole genome shotgun (WGS) entry which is preliminary data.</text>
</comment>
<evidence type="ECO:0000256" key="4">
    <source>
        <dbReference type="ARBA" id="ARBA00022475"/>
    </source>
</evidence>
<gene>
    <name evidence="9" type="primary">mnhF2</name>
    <name evidence="9" type="ORF">J7T32_004345</name>
</gene>
<evidence type="ECO:0000256" key="2">
    <source>
        <dbReference type="ARBA" id="ARBA00009212"/>
    </source>
</evidence>
<comment type="subcellular location">
    <subcellularLocation>
        <location evidence="1 8">Cell membrane</location>
        <topology evidence="1 8">Multi-pass membrane protein</topology>
    </subcellularLocation>
</comment>
<dbReference type="AlphaFoldDB" id="A0A1J6EMB6"/>
<keyword evidence="10" id="KW-1185">Reference proteome</keyword>
<keyword evidence="8" id="KW-0050">Antiport</keyword>
<dbReference type="PANTHER" id="PTHR34702">
    <property type="entry name" value="NA(+)/H(+) ANTIPORTER SUBUNIT F1"/>
    <property type="match status" value="1"/>
</dbReference>
<dbReference type="InterPro" id="IPR007208">
    <property type="entry name" value="MrpF/PhaF-like"/>
</dbReference>
<keyword evidence="6" id="KW-1133">Transmembrane helix</keyword>
<keyword evidence="5" id="KW-0812">Transmembrane</keyword>
<evidence type="ECO:0000256" key="5">
    <source>
        <dbReference type="ARBA" id="ARBA00022692"/>
    </source>
</evidence>
<protein>
    <submittedName>
        <fullName evidence="9">Na+/H+ antiporter Mnh2 subunit F</fullName>
    </submittedName>
</protein>
<dbReference type="Pfam" id="PF04066">
    <property type="entry name" value="MrpF_PhaF"/>
    <property type="match status" value="1"/>
</dbReference>
<comment type="similarity">
    <text evidence="2 8">Belongs to the CPA3 antiporters (TC 2.A.63) subunit F family.</text>
</comment>
<dbReference type="EMBL" id="JAGHKT020000004">
    <property type="protein sequence ID" value="MCM5671999.1"/>
    <property type="molecule type" value="Genomic_DNA"/>
</dbReference>